<dbReference type="Gene3D" id="3.90.550.10">
    <property type="entry name" value="Spore Coat Polysaccharide Biosynthesis Protein SpsA, Chain A"/>
    <property type="match status" value="1"/>
</dbReference>
<dbReference type="RefSeq" id="WP_012376074.1">
    <property type="nucleotide sequence ID" value="NC_010571.1"/>
</dbReference>
<accession>B1ZT91</accession>
<dbReference type="KEGG" id="ote:Oter_3266"/>
<proteinExistence type="inferred from homology"/>
<evidence type="ECO:0000313" key="3">
    <source>
        <dbReference type="EMBL" id="ACB76545.1"/>
    </source>
</evidence>
<dbReference type="GO" id="GO:0016740">
    <property type="term" value="F:transferase activity"/>
    <property type="evidence" value="ECO:0007669"/>
    <property type="project" value="UniProtKB-KW"/>
</dbReference>
<dbReference type="STRING" id="452637.Oter_3266"/>
<evidence type="ECO:0000313" key="4">
    <source>
        <dbReference type="Proteomes" id="UP000007013"/>
    </source>
</evidence>
<dbReference type="CDD" id="cd02511">
    <property type="entry name" value="Beta4Glucosyltransferase"/>
    <property type="match status" value="1"/>
</dbReference>
<reference evidence="3 4" key="1">
    <citation type="journal article" date="2011" name="J. Bacteriol.">
        <title>Genome sequence of the verrucomicrobium Opitutus terrae PB90-1, an abundant inhabitant of rice paddy soil ecosystems.</title>
        <authorList>
            <person name="van Passel M.W."/>
            <person name="Kant R."/>
            <person name="Palva A."/>
            <person name="Copeland A."/>
            <person name="Lucas S."/>
            <person name="Lapidus A."/>
            <person name="Glavina del Rio T."/>
            <person name="Pitluck S."/>
            <person name="Goltsman E."/>
            <person name="Clum A."/>
            <person name="Sun H."/>
            <person name="Schmutz J."/>
            <person name="Larimer F.W."/>
            <person name="Land M.L."/>
            <person name="Hauser L."/>
            <person name="Kyrpides N."/>
            <person name="Mikhailova N."/>
            <person name="Richardson P.P."/>
            <person name="Janssen P.H."/>
            <person name="de Vos W.M."/>
            <person name="Smidt H."/>
        </authorList>
    </citation>
    <scope>NUCLEOTIDE SEQUENCE [LARGE SCALE GENOMIC DNA]</scope>
    <source>
        <strain evidence="4">DSM 11246 / JCM 15787 / PB90-1</strain>
    </source>
</reference>
<dbReference type="SUPFAM" id="SSF53448">
    <property type="entry name" value="Nucleotide-diphospho-sugar transferases"/>
    <property type="match status" value="1"/>
</dbReference>
<dbReference type="Pfam" id="PF00535">
    <property type="entry name" value="Glycos_transf_2"/>
    <property type="match status" value="1"/>
</dbReference>
<organism evidence="3 4">
    <name type="scientific">Opitutus terrae (strain DSM 11246 / JCM 15787 / PB90-1)</name>
    <dbReference type="NCBI Taxonomy" id="452637"/>
    <lineage>
        <taxon>Bacteria</taxon>
        <taxon>Pseudomonadati</taxon>
        <taxon>Verrucomicrobiota</taxon>
        <taxon>Opitutia</taxon>
        <taxon>Opitutales</taxon>
        <taxon>Opitutaceae</taxon>
        <taxon>Opitutus</taxon>
    </lineage>
</organism>
<dbReference type="OrthoDB" id="9815923at2"/>
<dbReference type="HOGENOM" id="CLU_065962_0_0_0"/>
<dbReference type="Proteomes" id="UP000007013">
    <property type="component" value="Chromosome"/>
</dbReference>
<dbReference type="AlphaFoldDB" id="B1ZT91"/>
<gene>
    <name evidence="3" type="ordered locus">Oter_3266</name>
</gene>
<dbReference type="EMBL" id="CP001032">
    <property type="protein sequence ID" value="ACB76545.1"/>
    <property type="molecule type" value="Genomic_DNA"/>
</dbReference>
<protein>
    <submittedName>
        <fullName evidence="3">Glycosyl transferase family 2</fullName>
    </submittedName>
</protein>
<dbReference type="PANTHER" id="PTHR43630:SF2">
    <property type="entry name" value="GLYCOSYLTRANSFERASE"/>
    <property type="match status" value="1"/>
</dbReference>
<evidence type="ECO:0000259" key="2">
    <source>
        <dbReference type="Pfam" id="PF00535"/>
    </source>
</evidence>
<dbReference type="CAZy" id="GT2">
    <property type="family name" value="Glycosyltransferase Family 2"/>
</dbReference>
<keyword evidence="4" id="KW-1185">Reference proteome</keyword>
<comment type="similarity">
    <text evidence="1">Belongs to the glycosyltransferase 2 family. WaaE/KdtX subfamily.</text>
</comment>
<sequence length="301" mass="34745">MPKVPVSVLIPIRNEQANLPRCLESVRWADEVVVVDSQSTDGSIDIARRYGAEVVQFAFNGVWPKKKNWALENLPFRHEWVLILDADEVMPPDAADEIARIVAADGDGHAGFWINRRFMFMGRWLRHAYYPNWNLRLFKHRLGRYERLVQGPTQSGDNEVHEHIIVDGSTGRLRCEMDHYAFASIDVFVEKHNRYSNWEARLEVEDGLARPHSTAPQTMPVRIRRTLKRIARRLPFRPLLRFLYVYVFQAGFLDGREGYIFARLHAVYEFLAVAKAAELRKLRAAEAAAAENVHAQRAESV</sequence>
<dbReference type="eggNOG" id="COG0463">
    <property type="taxonomic scope" value="Bacteria"/>
</dbReference>
<dbReference type="InterPro" id="IPR001173">
    <property type="entry name" value="Glyco_trans_2-like"/>
</dbReference>
<dbReference type="PANTHER" id="PTHR43630">
    <property type="entry name" value="POLY-BETA-1,6-N-ACETYL-D-GLUCOSAMINE SYNTHASE"/>
    <property type="match status" value="1"/>
</dbReference>
<evidence type="ECO:0000256" key="1">
    <source>
        <dbReference type="ARBA" id="ARBA00038494"/>
    </source>
</evidence>
<name>B1ZT91_OPITP</name>
<feature type="domain" description="Glycosyltransferase 2-like" evidence="2">
    <location>
        <begin position="7"/>
        <end position="142"/>
    </location>
</feature>
<keyword evidence="3" id="KW-0808">Transferase</keyword>
<dbReference type="InterPro" id="IPR029044">
    <property type="entry name" value="Nucleotide-diphossugar_trans"/>
</dbReference>